<evidence type="ECO:0000313" key="3">
    <source>
        <dbReference type="EMBL" id="MDN5216903.1"/>
    </source>
</evidence>
<reference evidence="3" key="1">
    <citation type="submission" date="2023-06" db="EMBL/GenBank/DDBJ databases">
        <title>Genomic of Agaribacillus aureum.</title>
        <authorList>
            <person name="Wang G."/>
        </authorList>
    </citation>
    <scope>NUCLEOTIDE SEQUENCE</scope>
    <source>
        <strain evidence="3">BMA12</strain>
    </source>
</reference>
<evidence type="ECO:0000259" key="2">
    <source>
        <dbReference type="PROSITE" id="PS50093"/>
    </source>
</evidence>
<feature type="domain" description="PKD" evidence="2">
    <location>
        <begin position="42"/>
        <end position="81"/>
    </location>
</feature>
<keyword evidence="4" id="KW-1185">Reference proteome</keyword>
<dbReference type="InterPro" id="IPR005046">
    <property type="entry name" value="DUF285"/>
</dbReference>
<evidence type="ECO:0000313" key="4">
    <source>
        <dbReference type="Proteomes" id="UP001172083"/>
    </source>
</evidence>
<organism evidence="3 4">
    <name type="scientific">Agaribacillus aureus</name>
    <dbReference type="NCBI Taxonomy" id="3051825"/>
    <lineage>
        <taxon>Bacteria</taxon>
        <taxon>Pseudomonadati</taxon>
        <taxon>Bacteroidota</taxon>
        <taxon>Cytophagia</taxon>
        <taxon>Cytophagales</taxon>
        <taxon>Splendidivirgaceae</taxon>
        <taxon>Agaribacillus</taxon>
    </lineage>
</organism>
<dbReference type="RefSeq" id="WP_346762241.1">
    <property type="nucleotide sequence ID" value="NZ_JAUJEB010000012.1"/>
</dbReference>
<feature type="domain" description="PKD" evidence="2">
    <location>
        <begin position="378"/>
        <end position="417"/>
    </location>
</feature>
<dbReference type="CDD" id="cd00146">
    <property type="entry name" value="PKD"/>
    <property type="match status" value="2"/>
</dbReference>
<feature type="non-terminal residue" evidence="3">
    <location>
        <position position="770"/>
    </location>
</feature>
<dbReference type="InterPro" id="IPR000601">
    <property type="entry name" value="PKD_dom"/>
</dbReference>
<evidence type="ECO:0000256" key="1">
    <source>
        <dbReference type="SAM" id="SignalP"/>
    </source>
</evidence>
<feature type="chain" id="PRO_5046665976" evidence="1">
    <location>
        <begin position="20"/>
        <end position="770"/>
    </location>
</feature>
<dbReference type="InterPro" id="IPR011889">
    <property type="entry name" value="Liste_lipo_26"/>
</dbReference>
<accession>A0ABT8LKR7</accession>
<dbReference type="Pfam" id="PF03382">
    <property type="entry name" value="DUF285"/>
    <property type="match status" value="2"/>
</dbReference>
<dbReference type="PROSITE" id="PS50093">
    <property type="entry name" value="PKD"/>
    <property type="match status" value="2"/>
</dbReference>
<protein>
    <submittedName>
        <fullName evidence="3">BspA family leucine-rich repeat surface protein</fullName>
    </submittedName>
</protein>
<sequence length="770" mass="84391">MKRITCFILSCLFSSILFAQPFITTWRTTTASQTITIPTFPGATYNYDVDWGDGSTDIGQTGSATHSYTTAGDYVVQISGTFPRIYFNNTGNKKNILSVTQWGANPWQSMEKAFFGCSNLTISANDSPNLQNVTNMRRMFDGATSFNQDIGGWDVSNVTNMSFMFARASSFNQDIGSWDVSNVTDMDSMFGTATSFNQDIGSWDVSNVTVMDYMFRDAISFNQDIGGWNVSNVTNMDLMFFNASSFNQNIGSWDVSKVTSMSQMFDGATSFNQDIGSWDVSNVILMDGMFSQVTLSTANYDNTLIGWATLDPGEAQIPMTITFSGGNSTYCAGKVARKNLKDTYGWTITDGGEGCRSFITTWRTTTASETITIPTFPGATYNYDVDWGDGSTDSGQTGSATHSYTTAGDYVVQISGTFPRIYFNNTGDREKILSVTQWGTNPWQSMDNAFSGCSNLTIPANDSPNLQNVTNMSSMFKGASSFNQDIGDWDVSNVTNMSFMFQGASSGTSSFNQDIGSWDVSNVTNMSSMFYLASSFNQDIGGWDVSNVTNMSFIFAKASSFNQNIGGWDVSNVTTMNYMFAGASSFNQNIGGWDVSNVTTMNSMFQDASSFNQDIGGWDISNVTDMGKMFNQVTLSTANYDNTLIGWGTLDPGETQIPTNITFSGGNSTFCNSELSRETLIQTNNWQITDGGKDCSSPSARVIGSVQALLEEENENRSSHMHMIYPNPVTDHFNVSFQEPITKRVDWSLIDYSGKEVLNGALQQGTTNKV</sequence>
<gene>
    <name evidence="3" type="ORF">QQ020_32835</name>
</gene>
<name>A0ABT8LKR7_9BACT</name>
<dbReference type="NCBIfam" id="TIGR02167">
    <property type="entry name" value="Liste_lipo_26"/>
    <property type="match status" value="12"/>
</dbReference>
<feature type="signal peptide" evidence="1">
    <location>
        <begin position="1"/>
        <end position="19"/>
    </location>
</feature>
<dbReference type="EMBL" id="JAUJEB010000012">
    <property type="protein sequence ID" value="MDN5216903.1"/>
    <property type="molecule type" value="Genomic_DNA"/>
</dbReference>
<comment type="caution">
    <text evidence="3">The sequence shown here is derived from an EMBL/GenBank/DDBJ whole genome shotgun (WGS) entry which is preliminary data.</text>
</comment>
<keyword evidence="1" id="KW-0732">Signal</keyword>
<dbReference type="SUPFAM" id="SSF49299">
    <property type="entry name" value="PKD domain"/>
    <property type="match status" value="1"/>
</dbReference>
<dbReference type="Proteomes" id="UP001172083">
    <property type="component" value="Unassembled WGS sequence"/>
</dbReference>
<proteinExistence type="predicted"/>
<dbReference type="InterPro" id="IPR035986">
    <property type="entry name" value="PKD_dom_sf"/>
</dbReference>